<evidence type="ECO:0000256" key="11">
    <source>
        <dbReference type="SAM" id="MobiDB-lite"/>
    </source>
</evidence>
<keyword evidence="6 13" id="KW-0378">Hydrolase</keyword>
<evidence type="ECO:0000256" key="5">
    <source>
        <dbReference type="ARBA" id="ARBA00022729"/>
    </source>
</evidence>
<comment type="catalytic activity">
    <reaction evidence="1">
        <text>Endohydrolysis of (1-&gt;4)-beta-D-xylosidic linkages in xylans.</text>
        <dbReference type="EC" id="3.2.1.8"/>
    </reaction>
</comment>
<name>A0A5K1JXP5_9APHY</name>
<dbReference type="GO" id="GO:0045493">
    <property type="term" value="P:xylan catabolic process"/>
    <property type="evidence" value="ECO:0007669"/>
    <property type="project" value="UniProtKB-KW"/>
</dbReference>
<feature type="domain" description="GH10" evidence="12">
    <location>
        <begin position="1"/>
        <end position="162"/>
    </location>
</feature>
<keyword evidence="9" id="KW-0624">Polysaccharide degradation</keyword>
<dbReference type="PANTHER" id="PTHR31490:SF88">
    <property type="entry name" value="BETA-XYLANASE"/>
    <property type="match status" value="1"/>
</dbReference>
<evidence type="ECO:0000313" key="13">
    <source>
        <dbReference type="EMBL" id="VWO96521.1"/>
    </source>
</evidence>
<organism evidence="13">
    <name type="scientific">Ganoderma boninense</name>
    <dbReference type="NCBI Taxonomy" id="34458"/>
    <lineage>
        <taxon>Eukaryota</taxon>
        <taxon>Fungi</taxon>
        <taxon>Dikarya</taxon>
        <taxon>Basidiomycota</taxon>
        <taxon>Agaricomycotina</taxon>
        <taxon>Agaricomycetes</taxon>
        <taxon>Polyporales</taxon>
        <taxon>Polyporaceae</taxon>
        <taxon>Ganoderma</taxon>
    </lineage>
</organism>
<protein>
    <recommendedName>
        <fullName evidence="3">endo-1,4-beta-xylanase</fullName>
        <ecNumber evidence="3">3.2.1.8</ecNumber>
    </recommendedName>
</protein>
<comment type="similarity">
    <text evidence="2">Belongs to the glycosyl hydrolase 10 (cellulase F) family.</text>
</comment>
<dbReference type="SUPFAM" id="SSF51445">
    <property type="entry name" value="(Trans)glycosidases"/>
    <property type="match status" value="1"/>
</dbReference>
<evidence type="ECO:0000256" key="7">
    <source>
        <dbReference type="ARBA" id="ARBA00023277"/>
    </source>
</evidence>
<dbReference type="PANTHER" id="PTHR31490">
    <property type="entry name" value="GLYCOSYL HYDROLASE"/>
    <property type="match status" value="1"/>
</dbReference>
<keyword evidence="7" id="KW-0119">Carbohydrate metabolism</keyword>
<gene>
    <name evidence="13" type="primary">G4N1Y8</name>
</gene>
<evidence type="ECO:0000256" key="1">
    <source>
        <dbReference type="ARBA" id="ARBA00000681"/>
    </source>
</evidence>
<evidence type="ECO:0000256" key="3">
    <source>
        <dbReference type="ARBA" id="ARBA00012590"/>
    </source>
</evidence>
<evidence type="ECO:0000256" key="2">
    <source>
        <dbReference type="ARBA" id="ARBA00007495"/>
    </source>
</evidence>
<dbReference type="SMART" id="SM00633">
    <property type="entry name" value="Glyco_10"/>
    <property type="match status" value="1"/>
</dbReference>
<evidence type="ECO:0000256" key="9">
    <source>
        <dbReference type="ARBA" id="ARBA00023326"/>
    </source>
</evidence>
<evidence type="ECO:0000259" key="12">
    <source>
        <dbReference type="PROSITE" id="PS51760"/>
    </source>
</evidence>
<dbReference type="EC" id="3.2.1.8" evidence="3"/>
<evidence type="ECO:0000256" key="6">
    <source>
        <dbReference type="ARBA" id="ARBA00022801"/>
    </source>
</evidence>
<dbReference type="InterPro" id="IPR044846">
    <property type="entry name" value="GH10"/>
</dbReference>
<accession>A0A5K1JXP5</accession>
<evidence type="ECO:0000256" key="10">
    <source>
        <dbReference type="PROSITE-ProRule" id="PRU10061"/>
    </source>
</evidence>
<evidence type="ECO:0000256" key="4">
    <source>
        <dbReference type="ARBA" id="ARBA00022651"/>
    </source>
</evidence>
<feature type="active site" description="Nucleophile" evidence="10">
    <location>
        <position position="120"/>
    </location>
</feature>
<keyword evidence="5" id="KW-0732">Signal</keyword>
<dbReference type="Gene3D" id="3.20.20.80">
    <property type="entry name" value="Glycosidases"/>
    <property type="match status" value="1"/>
</dbReference>
<dbReference type="PROSITE" id="PS51760">
    <property type="entry name" value="GH10_2"/>
    <property type="match status" value="1"/>
</dbReference>
<dbReference type="InterPro" id="IPR001000">
    <property type="entry name" value="GH10_dom"/>
</dbReference>
<dbReference type="PROSITE" id="PS00591">
    <property type="entry name" value="GH10_1"/>
    <property type="match status" value="1"/>
</dbReference>
<dbReference type="EMBL" id="LR725704">
    <property type="protein sequence ID" value="VWO96521.1"/>
    <property type="molecule type" value="Genomic_DNA"/>
</dbReference>
<evidence type="ECO:0000256" key="8">
    <source>
        <dbReference type="ARBA" id="ARBA00023295"/>
    </source>
</evidence>
<sequence length="162" mass="17713">MHGSQTRPGLRRSSLESCRSTASTSSSTGQVKYCWDVINEPLDDDGTWREALCSTSTSTTRPAQGVRTQALVPELKAANVPLHGVGVQVHEIVGKVPPLADVKRNLAEFAALGVEVAITELDVRFVALSPDEERLEQQRRDLETIVRACREVEGCVGIMVWD</sequence>
<dbReference type="Pfam" id="PF00331">
    <property type="entry name" value="Glyco_hydro_10"/>
    <property type="match status" value="1"/>
</dbReference>
<dbReference type="AlphaFoldDB" id="A0A5K1JXP5"/>
<dbReference type="InterPro" id="IPR017853">
    <property type="entry name" value="GH"/>
</dbReference>
<keyword evidence="4 13" id="KW-0858">Xylan degradation</keyword>
<feature type="compositionally biased region" description="Low complexity" evidence="11">
    <location>
        <begin position="15"/>
        <end position="26"/>
    </location>
</feature>
<proteinExistence type="inferred from homology"/>
<dbReference type="GO" id="GO:0031176">
    <property type="term" value="F:endo-1,4-beta-xylanase activity"/>
    <property type="evidence" value="ECO:0007669"/>
    <property type="project" value="UniProtKB-EC"/>
</dbReference>
<dbReference type="InterPro" id="IPR031158">
    <property type="entry name" value="GH10_AS"/>
</dbReference>
<feature type="region of interest" description="Disordered" evidence="11">
    <location>
        <begin position="1"/>
        <end position="26"/>
    </location>
</feature>
<reference evidence="13" key="1">
    <citation type="submission" date="2019-10" db="EMBL/GenBank/DDBJ databases">
        <authorList>
            <person name="Nor Muhammad N."/>
        </authorList>
    </citation>
    <scope>NUCLEOTIDE SEQUENCE</scope>
</reference>
<keyword evidence="8 13" id="KW-0326">Glycosidase</keyword>